<keyword evidence="1" id="KW-0472">Membrane</keyword>
<dbReference type="Proteomes" id="UP000254602">
    <property type="component" value="Unassembled WGS sequence"/>
</dbReference>
<protein>
    <submittedName>
        <fullName evidence="2">Uncharacterized protein</fullName>
    </submittedName>
</protein>
<dbReference type="AlphaFoldDB" id="A0A379KNP3"/>
<gene>
    <name evidence="2" type="ORF">NCTC7914_03782</name>
</gene>
<keyword evidence="1" id="KW-0812">Transmembrane</keyword>
<dbReference type="EMBL" id="UGUY01000001">
    <property type="protein sequence ID" value="SUD69636.1"/>
    <property type="molecule type" value="Genomic_DNA"/>
</dbReference>
<proteinExistence type="predicted"/>
<reference evidence="2 3" key="1">
    <citation type="submission" date="2018-06" db="EMBL/GenBank/DDBJ databases">
        <authorList>
            <consortium name="Pathogen Informatics"/>
            <person name="Doyle S."/>
        </authorList>
    </citation>
    <scope>NUCLEOTIDE SEQUENCE [LARGE SCALE GENOMIC DNA]</scope>
    <source>
        <strain evidence="2 3">NCTC7914</strain>
    </source>
</reference>
<evidence type="ECO:0000313" key="2">
    <source>
        <dbReference type="EMBL" id="SUD69636.1"/>
    </source>
</evidence>
<organism evidence="2 3">
    <name type="scientific">Pseudomonas putida</name>
    <name type="common">Arthrobacter siderocapsulatus</name>
    <dbReference type="NCBI Taxonomy" id="303"/>
    <lineage>
        <taxon>Bacteria</taxon>
        <taxon>Pseudomonadati</taxon>
        <taxon>Pseudomonadota</taxon>
        <taxon>Gammaproteobacteria</taxon>
        <taxon>Pseudomonadales</taxon>
        <taxon>Pseudomonadaceae</taxon>
        <taxon>Pseudomonas</taxon>
    </lineage>
</organism>
<accession>A0A379KNP3</accession>
<evidence type="ECO:0000313" key="3">
    <source>
        <dbReference type="Proteomes" id="UP000254602"/>
    </source>
</evidence>
<sequence>MKYLLLIVASFASTYHLVGLLINSQLNELAEGLRHRPDAPPPGQYLREVRPQARRAHRQYTLMAGSTLAVVACLVEYWIS</sequence>
<feature type="transmembrane region" description="Helical" evidence="1">
    <location>
        <begin position="60"/>
        <end position="79"/>
    </location>
</feature>
<keyword evidence="1" id="KW-1133">Transmembrane helix</keyword>
<evidence type="ECO:0000256" key="1">
    <source>
        <dbReference type="SAM" id="Phobius"/>
    </source>
</evidence>
<name>A0A379KNP3_PSEPU</name>
<dbReference type="RefSeq" id="WP_115274736.1">
    <property type="nucleotide sequence ID" value="NZ_UGUY01000001.1"/>
</dbReference>
<feature type="transmembrane region" description="Helical" evidence="1">
    <location>
        <begin position="6"/>
        <end position="26"/>
    </location>
</feature>